<dbReference type="NCBIfam" id="TIGR01683">
    <property type="entry name" value="thiS"/>
    <property type="match status" value="1"/>
</dbReference>
<dbReference type="SUPFAM" id="SSF54285">
    <property type="entry name" value="MoaD/ThiS"/>
    <property type="match status" value="1"/>
</dbReference>
<proteinExistence type="predicted"/>
<dbReference type="PANTHER" id="PTHR34472:SF1">
    <property type="entry name" value="SULFUR CARRIER PROTEIN THIS"/>
    <property type="match status" value="1"/>
</dbReference>
<evidence type="ECO:0000313" key="1">
    <source>
        <dbReference type="EMBL" id="BAM03576.1"/>
    </source>
</evidence>
<dbReference type="OrthoDB" id="9798559at2"/>
<keyword evidence="2" id="KW-1185">Reference proteome</keyword>
<dbReference type="InterPro" id="IPR016155">
    <property type="entry name" value="Mopterin_synth/thiamin_S_b"/>
</dbReference>
<dbReference type="PANTHER" id="PTHR34472">
    <property type="entry name" value="SULFUR CARRIER PROTEIN THIS"/>
    <property type="match status" value="1"/>
</dbReference>
<evidence type="ECO:0000313" key="2">
    <source>
        <dbReference type="Proteomes" id="UP000007881"/>
    </source>
</evidence>
<dbReference type="Gene3D" id="3.10.20.30">
    <property type="match status" value="1"/>
</dbReference>
<dbReference type="CDD" id="cd00565">
    <property type="entry name" value="Ubl_ThiS"/>
    <property type="match status" value="1"/>
</dbReference>
<dbReference type="STRING" id="1142394.PSMK_14170"/>
<accession>I0IE88</accession>
<dbReference type="HOGENOM" id="CLU_174611_3_0_0"/>
<dbReference type="Proteomes" id="UP000007881">
    <property type="component" value="Chromosome"/>
</dbReference>
<dbReference type="AlphaFoldDB" id="I0IE88"/>
<gene>
    <name evidence="1" type="primary">thiS</name>
    <name evidence="1" type="ordered locus">PSMK_14170</name>
</gene>
<dbReference type="eggNOG" id="COG2104">
    <property type="taxonomic scope" value="Bacteria"/>
</dbReference>
<dbReference type="KEGG" id="phm:PSMK_14170"/>
<dbReference type="Pfam" id="PF02597">
    <property type="entry name" value="ThiS"/>
    <property type="match status" value="1"/>
</dbReference>
<organism evidence="1 2">
    <name type="scientific">Phycisphaera mikurensis (strain NBRC 102666 / KCTC 22515 / FYK2301M01)</name>
    <dbReference type="NCBI Taxonomy" id="1142394"/>
    <lineage>
        <taxon>Bacteria</taxon>
        <taxon>Pseudomonadati</taxon>
        <taxon>Planctomycetota</taxon>
        <taxon>Phycisphaerae</taxon>
        <taxon>Phycisphaerales</taxon>
        <taxon>Phycisphaeraceae</taxon>
        <taxon>Phycisphaera</taxon>
    </lineage>
</organism>
<name>I0IE88_PHYMF</name>
<reference evidence="1 2" key="1">
    <citation type="submission" date="2012-02" db="EMBL/GenBank/DDBJ databases">
        <title>Complete genome sequence of Phycisphaera mikurensis NBRC 102666.</title>
        <authorList>
            <person name="Ankai A."/>
            <person name="Hosoyama A."/>
            <person name="Terui Y."/>
            <person name="Sekine M."/>
            <person name="Fukai R."/>
            <person name="Kato Y."/>
            <person name="Nakamura S."/>
            <person name="Yamada-Narita S."/>
            <person name="Kawakoshi A."/>
            <person name="Fukunaga Y."/>
            <person name="Yamazaki S."/>
            <person name="Fujita N."/>
        </authorList>
    </citation>
    <scope>NUCLEOTIDE SEQUENCE [LARGE SCALE GENOMIC DNA]</scope>
    <source>
        <strain evidence="2">NBRC 102666 / KCTC 22515 / FYK2301M01</strain>
    </source>
</reference>
<protein>
    <submittedName>
        <fullName evidence="1">Thiazole biosynthesis protein ThiS</fullName>
    </submittedName>
</protein>
<sequence length="66" mass="6748">MPRLTVNGTPRDSRAATLADLVADLGLAGKPVAAERNGAVVPKREHAETALAENDTIELVTLVGGG</sequence>
<dbReference type="InterPro" id="IPR010035">
    <property type="entry name" value="Thi_S"/>
</dbReference>
<dbReference type="InterPro" id="IPR012675">
    <property type="entry name" value="Beta-grasp_dom_sf"/>
</dbReference>
<dbReference type="InterPro" id="IPR003749">
    <property type="entry name" value="ThiS/MoaD-like"/>
</dbReference>
<dbReference type="EMBL" id="AP012338">
    <property type="protein sequence ID" value="BAM03576.1"/>
    <property type="molecule type" value="Genomic_DNA"/>
</dbReference>
<dbReference type="RefSeq" id="WP_014436795.1">
    <property type="nucleotide sequence ID" value="NC_017080.1"/>
</dbReference>